<reference evidence="1 2" key="1">
    <citation type="submission" date="2018-01" db="EMBL/GenBank/DDBJ databases">
        <title>Whole genome sequencing of Histamine producing bacteria.</title>
        <authorList>
            <person name="Butler K."/>
        </authorList>
    </citation>
    <scope>NUCLEOTIDE SEQUENCE [LARGE SCALE GENOMIC DNA]</scope>
    <source>
        <strain evidence="1 2">JCM 12947</strain>
    </source>
</reference>
<gene>
    <name evidence="1" type="ORF">C9J12_25650</name>
</gene>
<dbReference type="EMBL" id="PYMJ01000042">
    <property type="protein sequence ID" value="PSU44785.1"/>
    <property type="molecule type" value="Genomic_DNA"/>
</dbReference>
<keyword evidence="2" id="KW-1185">Reference proteome</keyword>
<organism evidence="1 2">
    <name type="scientific">Photobacterium frigidiphilum</name>
    <dbReference type="NCBI Taxonomy" id="264736"/>
    <lineage>
        <taxon>Bacteria</taxon>
        <taxon>Pseudomonadati</taxon>
        <taxon>Pseudomonadota</taxon>
        <taxon>Gammaproteobacteria</taxon>
        <taxon>Vibrionales</taxon>
        <taxon>Vibrionaceae</taxon>
        <taxon>Photobacterium</taxon>
    </lineage>
</organism>
<dbReference type="Proteomes" id="UP000240987">
    <property type="component" value="Unassembled WGS sequence"/>
</dbReference>
<protein>
    <submittedName>
        <fullName evidence="1">Uncharacterized protein</fullName>
    </submittedName>
</protein>
<evidence type="ECO:0000313" key="1">
    <source>
        <dbReference type="EMBL" id="PSU44785.1"/>
    </source>
</evidence>
<name>A0A2T3J7Q2_9GAMM</name>
<evidence type="ECO:0000313" key="2">
    <source>
        <dbReference type="Proteomes" id="UP000240987"/>
    </source>
</evidence>
<comment type="caution">
    <text evidence="1">The sequence shown here is derived from an EMBL/GenBank/DDBJ whole genome shotgun (WGS) entry which is preliminary data.</text>
</comment>
<dbReference type="RefSeq" id="WP_107245332.1">
    <property type="nucleotide sequence ID" value="NZ_PYMJ01000042.1"/>
</dbReference>
<sequence length="65" mass="7340">MSAFNITYHLNDELLHEECVFMRTLNAAKKSATAQSPQRSVSICISDIAHKPLAERQNGKWSHLT</sequence>
<dbReference type="OrthoDB" id="9921374at2"/>
<accession>A0A2T3J7Q2</accession>
<proteinExistence type="predicted"/>
<dbReference type="AlphaFoldDB" id="A0A2T3J7Q2"/>